<feature type="compositionally biased region" description="Low complexity" evidence="1">
    <location>
        <begin position="95"/>
        <end position="104"/>
    </location>
</feature>
<comment type="caution">
    <text evidence="2">The sequence shown here is derived from an EMBL/GenBank/DDBJ whole genome shotgun (WGS) entry which is preliminary data.</text>
</comment>
<feature type="compositionally biased region" description="Polar residues" evidence="1">
    <location>
        <begin position="687"/>
        <end position="697"/>
    </location>
</feature>
<feature type="compositionally biased region" description="Low complexity" evidence="1">
    <location>
        <begin position="538"/>
        <end position="556"/>
    </location>
</feature>
<protein>
    <submittedName>
        <fullName evidence="2">Uncharacterized protein</fullName>
    </submittedName>
</protein>
<gene>
    <name evidence="2" type="ORF">AAFC00_007049</name>
</gene>
<reference evidence="2 3" key="1">
    <citation type="submission" date="2024-07" db="EMBL/GenBank/DDBJ databases">
        <title>Draft sequence of the Neodothiora populina.</title>
        <authorList>
            <person name="Drown D.D."/>
            <person name="Schuette U.S."/>
            <person name="Buechlein A.B."/>
            <person name="Rusch D.R."/>
            <person name="Winton L.W."/>
            <person name="Adams G.A."/>
        </authorList>
    </citation>
    <scope>NUCLEOTIDE SEQUENCE [LARGE SCALE GENOMIC DNA]</scope>
    <source>
        <strain evidence="2 3">CPC 39397</strain>
    </source>
</reference>
<feature type="compositionally biased region" description="Polar residues" evidence="1">
    <location>
        <begin position="788"/>
        <end position="797"/>
    </location>
</feature>
<feature type="region of interest" description="Disordered" evidence="1">
    <location>
        <begin position="18"/>
        <end position="104"/>
    </location>
</feature>
<evidence type="ECO:0000313" key="2">
    <source>
        <dbReference type="EMBL" id="KAL1303697.1"/>
    </source>
</evidence>
<organism evidence="2 3">
    <name type="scientific">Neodothiora populina</name>
    <dbReference type="NCBI Taxonomy" id="2781224"/>
    <lineage>
        <taxon>Eukaryota</taxon>
        <taxon>Fungi</taxon>
        <taxon>Dikarya</taxon>
        <taxon>Ascomycota</taxon>
        <taxon>Pezizomycotina</taxon>
        <taxon>Dothideomycetes</taxon>
        <taxon>Dothideomycetidae</taxon>
        <taxon>Dothideales</taxon>
        <taxon>Dothioraceae</taxon>
        <taxon>Neodothiora</taxon>
    </lineage>
</organism>
<feature type="region of interest" description="Disordered" evidence="1">
    <location>
        <begin position="834"/>
        <end position="855"/>
    </location>
</feature>
<proteinExistence type="predicted"/>
<feature type="compositionally biased region" description="Basic and acidic residues" evidence="1">
    <location>
        <begin position="900"/>
        <end position="911"/>
    </location>
</feature>
<dbReference type="GeneID" id="95980748"/>
<evidence type="ECO:0000313" key="3">
    <source>
        <dbReference type="Proteomes" id="UP001562354"/>
    </source>
</evidence>
<accession>A0ABR3PCB5</accession>
<evidence type="ECO:0000256" key="1">
    <source>
        <dbReference type="SAM" id="MobiDB-lite"/>
    </source>
</evidence>
<feature type="region of interest" description="Disordered" evidence="1">
    <location>
        <begin position="869"/>
        <end position="945"/>
    </location>
</feature>
<name>A0ABR3PCB5_9PEZI</name>
<feature type="compositionally biased region" description="Low complexity" evidence="1">
    <location>
        <begin position="804"/>
        <end position="817"/>
    </location>
</feature>
<feature type="region of interest" description="Disordered" evidence="1">
    <location>
        <begin position="765"/>
        <end position="817"/>
    </location>
</feature>
<dbReference type="Proteomes" id="UP001562354">
    <property type="component" value="Unassembled WGS sequence"/>
</dbReference>
<feature type="region of interest" description="Disordered" evidence="1">
    <location>
        <begin position="585"/>
        <end position="638"/>
    </location>
</feature>
<keyword evidence="3" id="KW-1185">Reference proteome</keyword>
<dbReference type="RefSeq" id="XP_069199972.1">
    <property type="nucleotide sequence ID" value="XM_069347101.1"/>
</dbReference>
<feature type="compositionally biased region" description="Gly residues" evidence="1">
    <location>
        <begin position="874"/>
        <end position="887"/>
    </location>
</feature>
<feature type="compositionally biased region" description="Basic and acidic residues" evidence="1">
    <location>
        <begin position="702"/>
        <end position="712"/>
    </location>
</feature>
<feature type="compositionally biased region" description="Polar residues" evidence="1">
    <location>
        <begin position="506"/>
        <end position="523"/>
    </location>
</feature>
<feature type="compositionally biased region" description="Polar residues" evidence="1">
    <location>
        <begin position="82"/>
        <end position="94"/>
    </location>
</feature>
<dbReference type="EMBL" id="JBFMKM010000010">
    <property type="protein sequence ID" value="KAL1303697.1"/>
    <property type="molecule type" value="Genomic_DNA"/>
</dbReference>
<sequence>MYIDTQPASLHAQVAAATTMASARKQPRLHPRPPLAPQISKASSSSLRGMEQAIPPSPPSFQAFVKKTPSVNSDKPLPSVPRVSSATDTESTPGTSRTSSIYSRSSGQWAGAPMSWASRDFAMTDMFLQPSIYSLSTPELVVEQSNTKLASTAFLQPRAYEPLLTSPSPSISASSSFAGAAMTAHGDVDAAAFTETSHERRTSALLPPSGIVAHMTPRHIKTVSLDKARAAVVPHKDLLTGSDDTQAPAYKQSQKTYFRTSRSTMGLVDLIMGEMRSPTSPALSADLHKSWLWQDHSGNSLLSPVIAQPTPWTGPNTVKFQFRESKLSDKFFGVNPIDRAAMAPIVRQQQSNARRISLIDRVQIGKEDSSVDEESDDDGWVNSKTDDSVAQIVVYDQKDRGRPRTPRLIDIIEVNQPPVLQSPQLATSTNASLISEAERLAKEHHALLFSQDTNLAGVEHRRPSSGRDVKLAPRPLFFNPRQISKQRMEQYNRARYSIHGHDSLAPTRNSLGPQNNASSNRWHNPSPIANFPLKLSLTPESTRSQSSTESSPATPSHIIPKDYLASSAAAPPPSTRKNHSRFLSALRSPTTSSSRQSEKAKPQSHTVTSDPHTIPTRNAGQPMGTSKGAKHSPKTPFTPPVGAMVVATRAEAEAAFSSPITLERGAVLKSAVKRRSSGRGWPLWTSLSGSASGSHTATVARPVEKESPKEAKSFLGHRHKPSGAGGRNDGATTMSSLSHVRAGKVFNVFHRRAGSDDEPPAIVVTASDNNNPIIPEASFHGPNPVSPRPSSVHSTDSLPPPQFSSSSSSRTTTGTAAAAKIKIDSRFKSISRPINLLDPTNLPPTDPASKPKHDKMLHRPSLFSHVRSLSAIGDSGGGGSGGGGGGNKSARLGLSVRRQSKADKRREELKRSIRLVPGSVVEQGSVDSSNVGVAKGRSGGAHGWL</sequence>
<feature type="region of interest" description="Disordered" evidence="1">
    <location>
        <begin position="501"/>
        <end position="559"/>
    </location>
</feature>
<feature type="region of interest" description="Disordered" evidence="1">
    <location>
        <begin position="687"/>
        <end position="734"/>
    </location>
</feature>
<feature type="compositionally biased region" description="Polar residues" evidence="1">
    <location>
        <begin position="603"/>
        <end position="619"/>
    </location>
</feature>